<organism evidence="6 7">
    <name type="scientific">Microbacterium lushaniae</name>
    <dbReference type="NCBI Taxonomy" id="2614639"/>
    <lineage>
        <taxon>Bacteria</taxon>
        <taxon>Bacillati</taxon>
        <taxon>Actinomycetota</taxon>
        <taxon>Actinomycetes</taxon>
        <taxon>Micrococcales</taxon>
        <taxon>Microbacteriaceae</taxon>
        <taxon>Microbacterium</taxon>
    </lineage>
</organism>
<evidence type="ECO:0000256" key="2">
    <source>
        <dbReference type="ARBA" id="ARBA00022679"/>
    </source>
</evidence>
<proteinExistence type="predicted"/>
<dbReference type="AlphaFoldDB" id="A0A5J6L1L3"/>
<dbReference type="Proteomes" id="UP000325516">
    <property type="component" value="Chromosome"/>
</dbReference>
<dbReference type="EMBL" id="CP044232">
    <property type="protein sequence ID" value="QEW02378.1"/>
    <property type="molecule type" value="Genomic_DNA"/>
</dbReference>
<reference evidence="7" key="1">
    <citation type="submission" date="2019-09" db="EMBL/GenBank/DDBJ databases">
        <title>Mumia zhuanghuii sp. nov. isolated from the intestinal contents of plateau pika (Ochotona curzoniae) in the Qinghai-Tibet plateau of China.</title>
        <authorList>
            <person name="Tian Z."/>
        </authorList>
    </citation>
    <scope>NUCLEOTIDE SEQUENCE [LARGE SCALE GENOMIC DNA]</scope>
    <source>
        <strain evidence="7">L-031</strain>
    </source>
</reference>
<dbReference type="KEGG" id="mlz:F6J85_04190"/>
<dbReference type="SUPFAM" id="SSF51230">
    <property type="entry name" value="Single hybrid motif"/>
    <property type="match status" value="1"/>
</dbReference>
<keyword evidence="2" id="KW-0808">Transferase</keyword>
<dbReference type="InterPro" id="IPR011053">
    <property type="entry name" value="Single_hybrid_motif"/>
</dbReference>
<dbReference type="Pfam" id="PF00364">
    <property type="entry name" value="Biotin_lipoyl"/>
    <property type="match status" value="1"/>
</dbReference>
<keyword evidence="3" id="KW-0450">Lipoyl</keyword>
<dbReference type="InterPro" id="IPR003016">
    <property type="entry name" value="2-oxoA_DH_lipoyl-BS"/>
</dbReference>
<sequence>MAEQSFPLPDLGEGLEDAVILEWHVGVGDLVERNDVLVEVETTKSALELPSPLSGVVSRLGAEEGETVRVGDALITFEVPEESAGIVGRVPAVDADVPVKRVTLRPPEDD</sequence>
<dbReference type="GO" id="GO:0016407">
    <property type="term" value="F:acetyltransferase activity"/>
    <property type="evidence" value="ECO:0007669"/>
    <property type="project" value="TreeGrafter"/>
</dbReference>
<evidence type="ECO:0000256" key="3">
    <source>
        <dbReference type="ARBA" id="ARBA00022823"/>
    </source>
</evidence>
<evidence type="ECO:0000259" key="5">
    <source>
        <dbReference type="PROSITE" id="PS50968"/>
    </source>
</evidence>
<dbReference type="PROSITE" id="PS00189">
    <property type="entry name" value="LIPOYL"/>
    <property type="match status" value="1"/>
</dbReference>
<comment type="cofactor">
    <cofactor evidence="1">
        <name>(R)-lipoate</name>
        <dbReference type="ChEBI" id="CHEBI:83088"/>
    </cofactor>
</comment>
<dbReference type="GO" id="GO:0031405">
    <property type="term" value="F:lipoic acid binding"/>
    <property type="evidence" value="ECO:0007669"/>
    <property type="project" value="TreeGrafter"/>
</dbReference>
<gene>
    <name evidence="6" type="ORF">F6J85_04190</name>
</gene>
<keyword evidence="7" id="KW-1185">Reference proteome</keyword>
<protein>
    <submittedName>
        <fullName evidence="6">Biotin attachment protein</fullName>
    </submittedName>
</protein>
<dbReference type="RefSeq" id="WP_150923963.1">
    <property type="nucleotide sequence ID" value="NZ_CP044232.1"/>
</dbReference>
<dbReference type="InterPro" id="IPR050743">
    <property type="entry name" value="2-oxoacid_DH_E2_comp"/>
</dbReference>
<keyword evidence="4" id="KW-0012">Acyltransferase</keyword>
<name>A0A5J6L1L3_9MICO</name>
<feature type="domain" description="Lipoyl-binding" evidence="5">
    <location>
        <begin position="3"/>
        <end position="78"/>
    </location>
</feature>
<evidence type="ECO:0000256" key="1">
    <source>
        <dbReference type="ARBA" id="ARBA00001938"/>
    </source>
</evidence>
<dbReference type="PANTHER" id="PTHR43178:SF5">
    <property type="entry name" value="LIPOAMIDE ACYLTRANSFERASE COMPONENT OF BRANCHED-CHAIN ALPHA-KETO ACID DEHYDROGENASE COMPLEX, MITOCHONDRIAL"/>
    <property type="match status" value="1"/>
</dbReference>
<dbReference type="Gene3D" id="2.40.50.100">
    <property type="match status" value="1"/>
</dbReference>
<dbReference type="PANTHER" id="PTHR43178">
    <property type="entry name" value="DIHYDROLIPOAMIDE ACETYLTRANSFERASE COMPONENT OF PYRUVATE DEHYDROGENASE COMPLEX"/>
    <property type="match status" value="1"/>
</dbReference>
<dbReference type="GO" id="GO:0005737">
    <property type="term" value="C:cytoplasm"/>
    <property type="evidence" value="ECO:0007669"/>
    <property type="project" value="TreeGrafter"/>
</dbReference>
<evidence type="ECO:0000313" key="6">
    <source>
        <dbReference type="EMBL" id="QEW02378.1"/>
    </source>
</evidence>
<dbReference type="PROSITE" id="PS50968">
    <property type="entry name" value="BIOTINYL_LIPOYL"/>
    <property type="match status" value="1"/>
</dbReference>
<dbReference type="CDD" id="cd06849">
    <property type="entry name" value="lipoyl_domain"/>
    <property type="match status" value="1"/>
</dbReference>
<evidence type="ECO:0000256" key="4">
    <source>
        <dbReference type="ARBA" id="ARBA00023315"/>
    </source>
</evidence>
<dbReference type="InterPro" id="IPR000089">
    <property type="entry name" value="Biotin_lipoyl"/>
</dbReference>
<evidence type="ECO:0000313" key="7">
    <source>
        <dbReference type="Proteomes" id="UP000325516"/>
    </source>
</evidence>
<accession>A0A5J6L1L3</accession>